<dbReference type="InterPro" id="IPR013766">
    <property type="entry name" value="Thioredoxin_domain"/>
</dbReference>
<dbReference type="SUPFAM" id="SSF74863">
    <property type="entry name" value="Thiol:disulfide interchange protein DsbD, N-terminal domain (DsbD-alpha)"/>
    <property type="match status" value="1"/>
</dbReference>
<dbReference type="PROSITE" id="PS51352">
    <property type="entry name" value="THIOREDOXIN_2"/>
    <property type="match status" value="1"/>
</dbReference>
<feature type="transmembrane region" description="Helical" evidence="8">
    <location>
        <begin position="200"/>
        <end position="225"/>
    </location>
</feature>
<evidence type="ECO:0000256" key="3">
    <source>
        <dbReference type="ARBA" id="ARBA00022692"/>
    </source>
</evidence>
<dbReference type="AlphaFoldDB" id="A0A1W1WT95"/>
<dbReference type="Gene3D" id="2.60.40.1250">
    <property type="entry name" value="Thiol:disulfide interchange protein DsbD, N-terminal domain"/>
    <property type="match status" value="1"/>
</dbReference>
<keyword evidence="7" id="KW-0676">Redox-active center</keyword>
<keyword evidence="3 8" id="KW-0812">Transmembrane</keyword>
<evidence type="ECO:0000256" key="4">
    <source>
        <dbReference type="ARBA" id="ARBA00022748"/>
    </source>
</evidence>
<evidence type="ECO:0000256" key="6">
    <source>
        <dbReference type="ARBA" id="ARBA00023136"/>
    </source>
</evidence>
<dbReference type="STRING" id="1069081.SAMN05660197_1233"/>
<evidence type="ECO:0000256" key="5">
    <source>
        <dbReference type="ARBA" id="ARBA00022989"/>
    </source>
</evidence>
<keyword evidence="11" id="KW-1185">Reference proteome</keyword>
<dbReference type="Proteomes" id="UP000192602">
    <property type="component" value="Unassembled WGS sequence"/>
</dbReference>
<proteinExistence type="predicted"/>
<evidence type="ECO:0000256" key="8">
    <source>
        <dbReference type="SAM" id="Phobius"/>
    </source>
</evidence>
<evidence type="ECO:0000259" key="9">
    <source>
        <dbReference type="PROSITE" id="PS51352"/>
    </source>
</evidence>
<keyword evidence="2" id="KW-1003">Cell membrane</keyword>
<evidence type="ECO:0000256" key="2">
    <source>
        <dbReference type="ARBA" id="ARBA00022475"/>
    </source>
</evidence>
<dbReference type="Pfam" id="PF02683">
    <property type="entry name" value="DsbD_TM"/>
    <property type="match status" value="1"/>
</dbReference>
<dbReference type="Pfam" id="PF11412">
    <property type="entry name" value="DsbD_N"/>
    <property type="match status" value="1"/>
</dbReference>
<gene>
    <name evidence="10" type="ORF">SAMN05660197_1233</name>
</gene>
<dbReference type="Gene3D" id="3.40.30.10">
    <property type="entry name" value="Glutaredoxin"/>
    <property type="match status" value="1"/>
</dbReference>
<feature type="domain" description="Thioredoxin" evidence="9">
    <location>
        <begin position="441"/>
        <end position="575"/>
    </location>
</feature>
<dbReference type="PROSITE" id="PS00194">
    <property type="entry name" value="THIOREDOXIN_1"/>
    <property type="match status" value="1"/>
</dbReference>
<dbReference type="OrthoDB" id="9811036at2"/>
<dbReference type="PANTHER" id="PTHR32234">
    <property type="entry name" value="THIOL:DISULFIDE INTERCHANGE PROTEIN DSBD"/>
    <property type="match status" value="1"/>
</dbReference>
<organism evidence="10 11">
    <name type="scientific">Nitratiruptor tergarcus DSM 16512</name>
    <dbReference type="NCBI Taxonomy" id="1069081"/>
    <lineage>
        <taxon>Bacteria</taxon>
        <taxon>Pseudomonadati</taxon>
        <taxon>Campylobacterota</taxon>
        <taxon>Epsilonproteobacteria</taxon>
        <taxon>Nautiliales</taxon>
        <taxon>Nitratiruptoraceae</taxon>
        <taxon>Nitratiruptor</taxon>
    </lineage>
</organism>
<feature type="transmembrane region" description="Helical" evidence="8">
    <location>
        <begin position="237"/>
        <end position="261"/>
    </location>
</feature>
<dbReference type="PANTHER" id="PTHR32234:SF0">
    <property type="entry name" value="THIOL:DISULFIDE INTERCHANGE PROTEIN DSBD"/>
    <property type="match status" value="1"/>
</dbReference>
<keyword evidence="5 8" id="KW-1133">Transmembrane helix</keyword>
<accession>A0A1W1WT95</accession>
<sequence length="578" mass="63519">MRWLVAILFFCFNLFGFGFVQQGSVDIVPVEKAYKPSVALHNGILEVNITMAPKTYLYKKEIKLFINGKKVDLKLPPAQKLHGEEVYQKQLNFIVDVPKSGKQKVVLEYQGCNEIGICYPPQKKVYEFVQKSKRAQKTSKPKLSEEESIAATLKHESLGIVLLTFFGFGLLLALTPCVFPMIPILSSLIVGAKNMNTKKAFFYSFVYVLAMSVTYTVAGVLAGLFGANLQSALQNPVVITLFALIFVALAMSMFGFYEIGLPASWQTKLTKTSDEAGSKGGIIGVAIMGFLSALIVGPCVAPPLAGALIYIGQTGDAVLGGLALFAMSLGMGMPLLLIGTGAGKFMPKPGGWMEAVSRVFGVVMLGVAIWMLDRILPAQVTMLLWAALFIGSAVYLRALEGIEPGAHWFIYFKKSVGIIIFIYGVILMIGAFSGATSLIKPLANLSASKAPLQNIEKKELFEEVKDYQEFEKIVKSAKKPVLLDITAKWCASCKELEHNTFSDPKVQQKMEQFLTLRLDVTDNSPSDKEFLKKFGLYGPPAILFFDSNGKEKRGLRIIGYKSPEEFLQILDQALKDNR</sequence>
<protein>
    <submittedName>
        <fullName evidence="10">Thiol:disulfide interchange protein DsbD</fullName>
    </submittedName>
</protein>
<evidence type="ECO:0000256" key="7">
    <source>
        <dbReference type="ARBA" id="ARBA00023284"/>
    </source>
</evidence>
<dbReference type="NCBIfam" id="NF001419">
    <property type="entry name" value="PRK00293.1"/>
    <property type="match status" value="1"/>
</dbReference>
<dbReference type="EMBL" id="FWWZ01000001">
    <property type="protein sequence ID" value="SMC09425.1"/>
    <property type="molecule type" value="Genomic_DNA"/>
</dbReference>
<feature type="transmembrane region" description="Helical" evidence="8">
    <location>
        <begin position="355"/>
        <end position="372"/>
    </location>
</feature>
<dbReference type="InterPro" id="IPR017937">
    <property type="entry name" value="Thioredoxin_CS"/>
</dbReference>
<dbReference type="InterPro" id="IPR036929">
    <property type="entry name" value="DsbDN_sf"/>
</dbReference>
<keyword evidence="6 8" id="KW-0472">Membrane</keyword>
<dbReference type="CDD" id="cd02953">
    <property type="entry name" value="DsbDgamma"/>
    <property type="match status" value="1"/>
</dbReference>
<feature type="transmembrane region" description="Helical" evidence="8">
    <location>
        <begin position="378"/>
        <end position="396"/>
    </location>
</feature>
<feature type="transmembrane region" description="Helical" evidence="8">
    <location>
        <begin position="317"/>
        <end position="343"/>
    </location>
</feature>
<reference evidence="11" key="1">
    <citation type="submission" date="2017-04" db="EMBL/GenBank/DDBJ databases">
        <authorList>
            <person name="Varghese N."/>
            <person name="Submissions S."/>
        </authorList>
    </citation>
    <scope>NUCLEOTIDE SEQUENCE [LARGE SCALE GENOMIC DNA]</scope>
    <source>
        <strain evidence="11">DSM 16512</strain>
    </source>
</reference>
<dbReference type="GO" id="GO:0045454">
    <property type="term" value="P:cell redox homeostasis"/>
    <property type="evidence" value="ECO:0007669"/>
    <property type="project" value="TreeGrafter"/>
</dbReference>
<comment type="subcellular location">
    <subcellularLocation>
        <location evidence="1">Cell membrane</location>
        <topology evidence="1">Multi-pass membrane protein</topology>
    </subcellularLocation>
</comment>
<evidence type="ECO:0000256" key="1">
    <source>
        <dbReference type="ARBA" id="ARBA00004651"/>
    </source>
</evidence>
<dbReference type="Pfam" id="PF13098">
    <property type="entry name" value="Thioredoxin_2"/>
    <property type="match status" value="1"/>
</dbReference>
<dbReference type="GO" id="GO:0017004">
    <property type="term" value="P:cytochrome complex assembly"/>
    <property type="evidence" value="ECO:0007669"/>
    <property type="project" value="UniProtKB-KW"/>
</dbReference>
<feature type="transmembrane region" description="Helical" evidence="8">
    <location>
        <begin position="416"/>
        <end position="439"/>
    </location>
</feature>
<dbReference type="RefSeq" id="WP_084275653.1">
    <property type="nucleotide sequence ID" value="NZ_AP026671.1"/>
</dbReference>
<dbReference type="InterPro" id="IPR012336">
    <property type="entry name" value="Thioredoxin-like_fold"/>
</dbReference>
<evidence type="ECO:0000313" key="10">
    <source>
        <dbReference type="EMBL" id="SMC09425.1"/>
    </source>
</evidence>
<feature type="transmembrane region" description="Helical" evidence="8">
    <location>
        <begin position="282"/>
        <end position="311"/>
    </location>
</feature>
<name>A0A1W1WT95_9BACT</name>
<keyword evidence="4" id="KW-0201">Cytochrome c-type biogenesis</keyword>
<dbReference type="InterPro" id="IPR028250">
    <property type="entry name" value="DsbDN"/>
</dbReference>
<evidence type="ECO:0000313" key="11">
    <source>
        <dbReference type="Proteomes" id="UP000192602"/>
    </source>
</evidence>
<dbReference type="InterPro" id="IPR036249">
    <property type="entry name" value="Thioredoxin-like_sf"/>
</dbReference>
<dbReference type="InterPro" id="IPR003834">
    <property type="entry name" value="Cyt_c_assmbl_TM_dom"/>
</dbReference>
<dbReference type="GO" id="GO:0015035">
    <property type="term" value="F:protein-disulfide reductase activity"/>
    <property type="evidence" value="ECO:0007669"/>
    <property type="project" value="TreeGrafter"/>
</dbReference>
<dbReference type="InterPro" id="IPR035671">
    <property type="entry name" value="DsbD_gamma"/>
</dbReference>
<dbReference type="SUPFAM" id="SSF52833">
    <property type="entry name" value="Thioredoxin-like"/>
    <property type="match status" value="1"/>
</dbReference>
<dbReference type="GO" id="GO:0005886">
    <property type="term" value="C:plasma membrane"/>
    <property type="evidence" value="ECO:0007669"/>
    <property type="project" value="UniProtKB-SubCell"/>
</dbReference>